<dbReference type="EMBL" id="JAOYFB010000001">
    <property type="protein sequence ID" value="KAK4002116.1"/>
    <property type="molecule type" value="Genomic_DNA"/>
</dbReference>
<sequence length="91" mass="10341">MASCPDDTTEISRLELLQNLTDRSAICETEPQDDFKRKQHCGCGGFGGVSFKHAPHFSNRKRGICLDKFRITCITFLDPADVDRLFGWVIY</sequence>
<comment type="caution">
    <text evidence="1">The sequence shown here is derived from an EMBL/GenBank/DDBJ whole genome shotgun (WGS) entry which is preliminary data.</text>
</comment>
<evidence type="ECO:0000313" key="2">
    <source>
        <dbReference type="Proteomes" id="UP001234178"/>
    </source>
</evidence>
<gene>
    <name evidence="1" type="ORF">OUZ56_003965</name>
</gene>
<proteinExistence type="predicted"/>
<evidence type="ECO:0000313" key="1">
    <source>
        <dbReference type="EMBL" id="KAK4002116.1"/>
    </source>
</evidence>
<dbReference type="Proteomes" id="UP001234178">
    <property type="component" value="Unassembled WGS sequence"/>
</dbReference>
<protein>
    <submittedName>
        <fullName evidence="1">Uncharacterized protein</fullName>
    </submittedName>
</protein>
<keyword evidence="2" id="KW-1185">Reference proteome</keyword>
<reference evidence="1 2" key="1">
    <citation type="journal article" date="2023" name="Nucleic Acids Res.">
        <title>The hologenome of Daphnia magna reveals possible DNA methylation and microbiome-mediated evolution of the host genome.</title>
        <authorList>
            <person name="Chaturvedi A."/>
            <person name="Li X."/>
            <person name="Dhandapani V."/>
            <person name="Marshall H."/>
            <person name="Kissane S."/>
            <person name="Cuenca-Cambronero M."/>
            <person name="Asole G."/>
            <person name="Calvet F."/>
            <person name="Ruiz-Romero M."/>
            <person name="Marangio P."/>
            <person name="Guigo R."/>
            <person name="Rago D."/>
            <person name="Mirbahai L."/>
            <person name="Eastwood N."/>
            <person name="Colbourne J.K."/>
            <person name="Zhou J."/>
            <person name="Mallon E."/>
            <person name="Orsini L."/>
        </authorList>
    </citation>
    <scope>NUCLEOTIDE SEQUENCE [LARGE SCALE GENOMIC DNA]</scope>
    <source>
        <strain evidence="1">LRV0_1</strain>
    </source>
</reference>
<organism evidence="1 2">
    <name type="scientific">Daphnia magna</name>
    <dbReference type="NCBI Taxonomy" id="35525"/>
    <lineage>
        <taxon>Eukaryota</taxon>
        <taxon>Metazoa</taxon>
        <taxon>Ecdysozoa</taxon>
        <taxon>Arthropoda</taxon>
        <taxon>Crustacea</taxon>
        <taxon>Branchiopoda</taxon>
        <taxon>Diplostraca</taxon>
        <taxon>Cladocera</taxon>
        <taxon>Anomopoda</taxon>
        <taxon>Daphniidae</taxon>
        <taxon>Daphnia</taxon>
    </lineage>
</organism>
<name>A0ABQ9YNC2_9CRUS</name>
<accession>A0ABQ9YNC2</accession>